<dbReference type="Pfam" id="PF05569">
    <property type="entry name" value="Peptidase_M56"/>
    <property type="match status" value="1"/>
</dbReference>
<keyword evidence="4" id="KW-1185">Reference proteome</keyword>
<comment type="caution">
    <text evidence="3">The sequence shown here is derived from an EMBL/GenBank/DDBJ whole genome shotgun (WGS) entry which is preliminary data.</text>
</comment>
<feature type="transmembrane region" description="Helical" evidence="1">
    <location>
        <begin position="85"/>
        <end position="110"/>
    </location>
</feature>
<evidence type="ECO:0000313" key="4">
    <source>
        <dbReference type="Proteomes" id="UP001596310"/>
    </source>
</evidence>
<dbReference type="InterPro" id="IPR052173">
    <property type="entry name" value="Beta-lactam_resp_regulator"/>
</dbReference>
<protein>
    <submittedName>
        <fullName evidence="3">M56 family metallopeptidase</fullName>
    </submittedName>
</protein>
<dbReference type="RefSeq" id="WP_125601437.1">
    <property type="nucleotide sequence ID" value="NZ_JBHSSM010000007.1"/>
</dbReference>
<dbReference type="PANTHER" id="PTHR34978:SF3">
    <property type="entry name" value="SLR0241 PROTEIN"/>
    <property type="match status" value="1"/>
</dbReference>
<proteinExistence type="predicted"/>
<keyword evidence="1" id="KW-0812">Transmembrane</keyword>
<evidence type="ECO:0000256" key="1">
    <source>
        <dbReference type="SAM" id="Phobius"/>
    </source>
</evidence>
<name>A0ABW1UKJ2_9LACO</name>
<feature type="transmembrane region" description="Helical" evidence="1">
    <location>
        <begin position="299"/>
        <end position="321"/>
    </location>
</feature>
<organism evidence="3 4">
    <name type="scientific">Lapidilactobacillus achengensis</name>
    <dbReference type="NCBI Taxonomy" id="2486000"/>
    <lineage>
        <taxon>Bacteria</taxon>
        <taxon>Bacillati</taxon>
        <taxon>Bacillota</taxon>
        <taxon>Bacilli</taxon>
        <taxon>Lactobacillales</taxon>
        <taxon>Lactobacillaceae</taxon>
        <taxon>Lapidilactobacillus</taxon>
    </lineage>
</organism>
<keyword evidence="1" id="KW-0472">Membrane</keyword>
<feature type="transmembrane region" description="Helical" evidence="1">
    <location>
        <begin position="190"/>
        <end position="206"/>
    </location>
</feature>
<dbReference type="Proteomes" id="UP001596310">
    <property type="component" value="Unassembled WGS sequence"/>
</dbReference>
<dbReference type="PANTHER" id="PTHR34978">
    <property type="entry name" value="POSSIBLE SENSOR-TRANSDUCER PROTEIN BLAR"/>
    <property type="match status" value="1"/>
</dbReference>
<feature type="transmembrane region" description="Helical" evidence="1">
    <location>
        <begin position="37"/>
        <end position="55"/>
    </location>
</feature>
<dbReference type="EMBL" id="JBHSSM010000007">
    <property type="protein sequence ID" value="MFC6314457.1"/>
    <property type="molecule type" value="Genomic_DNA"/>
</dbReference>
<feature type="domain" description="Peptidase M56" evidence="2">
    <location>
        <begin position="87"/>
        <end position="259"/>
    </location>
</feature>
<evidence type="ECO:0000259" key="2">
    <source>
        <dbReference type="Pfam" id="PF05569"/>
    </source>
</evidence>
<dbReference type="CDD" id="cd07341">
    <property type="entry name" value="M56_BlaR1_MecR1_like"/>
    <property type="match status" value="1"/>
</dbReference>
<keyword evidence="1" id="KW-1133">Transmembrane helix</keyword>
<reference evidence="4" key="1">
    <citation type="journal article" date="2019" name="Int. J. Syst. Evol. Microbiol.">
        <title>The Global Catalogue of Microorganisms (GCM) 10K type strain sequencing project: providing services to taxonomists for standard genome sequencing and annotation.</title>
        <authorList>
            <consortium name="The Broad Institute Genomics Platform"/>
            <consortium name="The Broad Institute Genome Sequencing Center for Infectious Disease"/>
            <person name="Wu L."/>
            <person name="Ma J."/>
        </authorList>
    </citation>
    <scope>NUCLEOTIDE SEQUENCE [LARGE SCALE GENOMIC DNA]</scope>
    <source>
        <strain evidence="4">CCM 8897</strain>
    </source>
</reference>
<accession>A0ABW1UKJ2</accession>
<evidence type="ECO:0000313" key="3">
    <source>
        <dbReference type="EMBL" id="MFC6314457.1"/>
    </source>
</evidence>
<feature type="transmembrane region" description="Helical" evidence="1">
    <location>
        <begin position="6"/>
        <end position="25"/>
    </location>
</feature>
<dbReference type="InterPro" id="IPR008756">
    <property type="entry name" value="Peptidase_M56"/>
</dbReference>
<sequence>MQFSLFSLFISLTMVFILVVLFHLILNNSVLFKSFRVDFLLAFCVVLVLRILFPLEFRSTHTLFSTKALPVIYTWLRQPVSLGGIHLTLIQLLLVLWIVSAACYLLVWTVKQLVTVGRIRKLFKGVTPEQYQPAGASARPVKVYDIEREFSPFMMGYFRPVIVIPRFLRDSPDLPFALYHEWRHIRNKDAWVKLLMGLISCVYWWFPPIHWFEKQLMLVLEIHVDTQVQRHLGNGEKDYRYAESLIDVSRHLNQHTANQKHASSFPPNLSSAFVIDEKATLTKRIKFLLEKHPIKHTRILTLLFTVALMYTATAVIVVPYYTDSELIKGTGVISEDGKAEDYILKRGPTYYLILDGKNYGRITNIHDEAVNGLEIREEEENDDKNAPTE</sequence>
<gene>
    <name evidence="3" type="ORF">ACFQHW_02605</name>
</gene>